<evidence type="ECO:0000256" key="1">
    <source>
        <dbReference type="ARBA" id="ARBA00022490"/>
    </source>
</evidence>
<evidence type="ECO:0000256" key="2">
    <source>
        <dbReference type="ARBA" id="ARBA00022679"/>
    </source>
</evidence>
<dbReference type="SUPFAM" id="SSF52821">
    <property type="entry name" value="Rhodanese/Cell cycle control phosphatase"/>
    <property type="match status" value="1"/>
</dbReference>
<comment type="caution">
    <text evidence="4">The sequence shown here is derived from an EMBL/GenBank/DDBJ whole genome shotgun (WGS) entry which is preliminary data.</text>
</comment>
<dbReference type="GO" id="GO:0004792">
    <property type="term" value="F:thiosulfate-cyanide sulfurtransferase activity"/>
    <property type="evidence" value="ECO:0007669"/>
    <property type="project" value="InterPro"/>
</dbReference>
<gene>
    <name evidence="4" type="ORF">CWE23_05575</name>
</gene>
<dbReference type="InterPro" id="IPR050229">
    <property type="entry name" value="GlpE_sulfurtransferase"/>
</dbReference>
<dbReference type="InterPro" id="IPR036873">
    <property type="entry name" value="Rhodanese-like_dom_sf"/>
</dbReference>
<dbReference type="PANTHER" id="PTHR43031">
    <property type="entry name" value="FAD-DEPENDENT OXIDOREDUCTASE"/>
    <property type="match status" value="1"/>
</dbReference>
<evidence type="ECO:0000259" key="3">
    <source>
        <dbReference type="PROSITE" id="PS50206"/>
    </source>
</evidence>
<dbReference type="SMART" id="SM00450">
    <property type="entry name" value="RHOD"/>
    <property type="match status" value="1"/>
</dbReference>
<dbReference type="PANTHER" id="PTHR43031:SF6">
    <property type="entry name" value="THIOSULFATE SULFURTRANSFERASE GLPE"/>
    <property type="match status" value="1"/>
</dbReference>
<evidence type="ECO:0000313" key="4">
    <source>
        <dbReference type="EMBL" id="RUO45469.1"/>
    </source>
</evidence>
<sequence>MAQEISLLDAHQLWASEQPPVFVDIRDGQSFALGHIPGAQPLNNDNVAEFIDQTDADTTVIVVCYHGISSQQAADVLQQHGLNKVLSMQGGFTAWQTQFTTDIETS</sequence>
<organism evidence="4 5">
    <name type="scientific">Idiomarina aquatica</name>
    <dbReference type="NCBI Taxonomy" id="1327752"/>
    <lineage>
        <taxon>Bacteria</taxon>
        <taxon>Pseudomonadati</taxon>
        <taxon>Pseudomonadota</taxon>
        <taxon>Gammaproteobacteria</taxon>
        <taxon>Alteromonadales</taxon>
        <taxon>Idiomarinaceae</taxon>
        <taxon>Idiomarina</taxon>
    </lineage>
</organism>
<keyword evidence="1" id="KW-0963">Cytoplasm</keyword>
<dbReference type="Pfam" id="PF00581">
    <property type="entry name" value="Rhodanese"/>
    <property type="match status" value="1"/>
</dbReference>
<accession>A0AA94JE44</accession>
<dbReference type="AlphaFoldDB" id="A0AA94JE44"/>
<dbReference type="InterPro" id="IPR001763">
    <property type="entry name" value="Rhodanese-like_dom"/>
</dbReference>
<dbReference type="CDD" id="cd01444">
    <property type="entry name" value="GlpE_ST"/>
    <property type="match status" value="1"/>
</dbReference>
<proteinExistence type="predicted"/>
<keyword evidence="2" id="KW-0808">Transferase</keyword>
<dbReference type="PROSITE" id="PS00380">
    <property type="entry name" value="RHODANESE_1"/>
    <property type="match status" value="1"/>
</dbReference>
<dbReference type="PROSITE" id="PS50206">
    <property type="entry name" value="RHODANESE_3"/>
    <property type="match status" value="1"/>
</dbReference>
<dbReference type="InterPro" id="IPR001307">
    <property type="entry name" value="Thiosulphate_STrfase_CS"/>
</dbReference>
<protein>
    <submittedName>
        <fullName evidence="4">Thiosulfate sulfurtransferase GlpE</fullName>
    </submittedName>
</protein>
<name>A0AA94JE44_9GAMM</name>
<keyword evidence="5" id="KW-1185">Reference proteome</keyword>
<evidence type="ECO:0000313" key="5">
    <source>
        <dbReference type="Proteomes" id="UP000286680"/>
    </source>
</evidence>
<dbReference type="InterPro" id="IPR023695">
    <property type="entry name" value="Thiosulf_sulfurTrfase"/>
</dbReference>
<reference evidence="5" key="1">
    <citation type="journal article" date="2018" name="Front. Microbiol.">
        <title>Genome-Based Analysis Reveals the Taxonomy and Diversity of the Family Idiomarinaceae.</title>
        <authorList>
            <person name="Liu Y."/>
            <person name="Lai Q."/>
            <person name="Shao Z."/>
        </authorList>
    </citation>
    <scope>NUCLEOTIDE SEQUENCE [LARGE SCALE GENOMIC DNA]</scope>
    <source>
        <strain evidence="5">SN-14</strain>
    </source>
</reference>
<dbReference type="Gene3D" id="3.40.250.10">
    <property type="entry name" value="Rhodanese-like domain"/>
    <property type="match status" value="1"/>
</dbReference>
<dbReference type="GO" id="GO:0005737">
    <property type="term" value="C:cytoplasm"/>
    <property type="evidence" value="ECO:0007669"/>
    <property type="project" value="InterPro"/>
</dbReference>
<dbReference type="Proteomes" id="UP000286680">
    <property type="component" value="Unassembled WGS sequence"/>
</dbReference>
<feature type="domain" description="Rhodanese" evidence="3">
    <location>
        <begin position="16"/>
        <end position="104"/>
    </location>
</feature>
<dbReference type="NCBIfam" id="NF001195">
    <property type="entry name" value="PRK00162.1"/>
    <property type="match status" value="1"/>
</dbReference>
<dbReference type="EMBL" id="PIPS01000001">
    <property type="protein sequence ID" value="RUO45469.1"/>
    <property type="molecule type" value="Genomic_DNA"/>
</dbReference>